<sequence>MSPASPAELATTDRRTWLNTADVAARSRRHNVTIRRAASSGELHSHQPAQRGHRRFHIDAVDAWMRGQNKQQQAAACGCQRLQGVKRRGAA</sequence>
<dbReference type="AlphaFoldDB" id="A0A2T0SPD8"/>
<dbReference type="RefSeq" id="WP_106193769.1">
    <property type="nucleotide sequence ID" value="NZ_PVTF01000014.1"/>
</dbReference>
<name>A0A2T0SPD8_9PSEU</name>
<reference evidence="2 3" key="1">
    <citation type="submission" date="2018-03" db="EMBL/GenBank/DDBJ databases">
        <title>Genomic Encyclopedia of Archaeal and Bacterial Type Strains, Phase II (KMG-II): from individual species to whole genera.</title>
        <authorList>
            <person name="Goeker M."/>
        </authorList>
    </citation>
    <scope>NUCLEOTIDE SEQUENCE [LARGE SCALE GENOMIC DNA]</scope>
    <source>
        <strain evidence="2 3">DSM 44720</strain>
    </source>
</reference>
<dbReference type="Pfam" id="PF12728">
    <property type="entry name" value="HTH_17"/>
    <property type="match status" value="1"/>
</dbReference>
<evidence type="ECO:0000313" key="2">
    <source>
        <dbReference type="EMBL" id="PRY35274.1"/>
    </source>
</evidence>
<dbReference type="OrthoDB" id="3700061at2"/>
<organism evidence="2 3">
    <name type="scientific">Umezawaea tangerina</name>
    <dbReference type="NCBI Taxonomy" id="84725"/>
    <lineage>
        <taxon>Bacteria</taxon>
        <taxon>Bacillati</taxon>
        <taxon>Actinomycetota</taxon>
        <taxon>Actinomycetes</taxon>
        <taxon>Pseudonocardiales</taxon>
        <taxon>Pseudonocardiaceae</taxon>
        <taxon>Umezawaea</taxon>
    </lineage>
</organism>
<accession>A0A2T0SPD8</accession>
<comment type="caution">
    <text evidence="2">The sequence shown here is derived from an EMBL/GenBank/DDBJ whole genome shotgun (WGS) entry which is preliminary data.</text>
</comment>
<keyword evidence="3" id="KW-1185">Reference proteome</keyword>
<proteinExistence type="predicted"/>
<evidence type="ECO:0000259" key="1">
    <source>
        <dbReference type="Pfam" id="PF12728"/>
    </source>
</evidence>
<gene>
    <name evidence="2" type="ORF">CLV43_114192</name>
</gene>
<dbReference type="Proteomes" id="UP000239494">
    <property type="component" value="Unassembled WGS sequence"/>
</dbReference>
<evidence type="ECO:0000313" key="3">
    <source>
        <dbReference type="Proteomes" id="UP000239494"/>
    </source>
</evidence>
<dbReference type="InterPro" id="IPR041657">
    <property type="entry name" value="HTH_17"/>
</dbReference>
<dbReference type="EMBL" id="PVTF01000014">
    <property type="protein sequence ID" value="PRY35274.1"/>
    <property type="molecule type" value="Genomic_DNA"/>
</dbReference>
<protein>
    <submittedName>
        <fullName evidence="2">Excisionase family DNA binding protein</fullName>
    </submittedName>
</protein>
<feature type="domain" description="Helix-turn-helix" evidence="1">
    <location>
        <begin position="17"/>
        <end position="68"/>
    </location>
</feature>